<keyword evidence="1" id="KW-0812">Transmembrane</keyword>
<accession>A0A7J3T944</accession>
<dbReference type="AlphaFoldDB" id="A0A7J3T944"/>
<comment type="caution">
    <text evidence="2">The sequence shown here is derived from an EMBL/GenBank/DDBJ whole genome shotgun (WGS) entry which is preliminary data.</text>
</comment>
<name>A0A7J3T944_9ARCH</name>
<reference evidence="2" key="1">
    <citation type="journal article" date="2020" name="mSystems">
        <title>Genome- and Community-Level Interaction Insights into Carbon Utilization and Element Cycling Functions of Hydrothermarchaeota in Hydrothermal Sediment.</title>
        <authorList>
            <person name="Zhou Z."/>
            <person name="Liu Y."/>
            <person name="Xu W."/>
            <person name="Pan J."/>
            <person name="Luo Z.H."/>
            <person name="Li M."/>
        </authorList>
    </citation>
    <scope>NUCLEOTIDE SEQUENCE [LARGE SCALE GENOMIC DNA]</scope>
    <source>
        <strain evidence="2">HyVt-85</strain>
    </source>
</reference>
<proteinExistence type="predicted"/>
<feature type="transmembrane region" description="Helical" evidence="1">
    <location>
        <begin position="90"/>
        <end position="113"/>
    </location>
</feature>
<evidence type="ECO:0000256" key="1">
    <source>
        <dbReference type="SAM" id="Phobius"/>
    </source>
</evidence>
<feature type="transmembrane region" description="Helical" evidence="1">
    <location>
        <begin position="7"/>
        <end position="29"/>
    </location>
</feature>
<dbReference type="EMBL" id="DRTM01000070">
    <property type="protein sequence ID" value="HHE75672.1"/>
    <property type="molecule type" value="Genomic_DNA"/>
</dbReference>
<feature type="transmembrane region" description="Helical" evidence="1">
    <location>
        <begin position="58"/>
        <end position="78"/>
    </location>
</feature>
<protein>
    <recommendedName>
        <fullName evidence="3">DUF4386 domain-containing protein</fullName>
    </recommendedName>
</protein>
<organism evidence="2">
    <name type="scientific">Candidatus Aciduliprofundum boonei</name>
    <dbReference type="NCBI Taxonomy" id="379547"/>
    <lineage>
        <taxon>Archaea</taxon>
        <taxon>Methanobacteriati</taxon>
        <taxon>Thermoplasmatota</taxon>
        <taxon>DHVE2 group</taxon>
        <taxon>Candidatus Aciduliprofundum</taxon>
    </lineage>
</organism>
<evidence type="ECO:0000313" key="2">
    <source>
        <dbReference type="EMBL" id="HHE75672.1"/>
    </source>
</evidence>
<dbReference type="Proteomes" id="UP000886130">
    <property type="component" value="Unassembled WGS sequence"/>
</dbReference>
<keyword evidence="1" id="KW-1133">Transmembrane helix</keyword>
<dbReference type="Pfam" id="PF26119">
    <property type="entry name" value="DUF8036"/>
    <property type="match status" value="1"/>
</dbReference>
<feature type="transmembrane region" description="Helical" evidence="1">
    <location>
        <begin position="125"/>
        <end position="144"/>
    </location>
</feature>
<dbReference type="InterPro" id="IPR058349">
    <property type="entry name" value="DUF8036"/>
</dbReference>
<evidence type="ECO:0008006" key="3">
    <source>
        <dbReference type="Google" id="ProtNLM"/>
    </source>
</evidence>
<gene>
    <name evidence="2" type="ORF">ENL31_00915</name>
</gene>
<keyword evidence="1" id="KW-0472">Membrane</keyword>
<sequence>MKSGVKIGIILAIILVAGILGTVVGYAYIKPPPPPEIEKITEKELIENKEINRIYTTIKSAITFINMALCSILIYLYIDVYHKVHSEFTLGLIIAMVALLIYAITSNPLFHIIFGFRGIGMGPFLILPDLFAAVALMILLSLSLK</sequence>